<evidence type="ECO:0000313" key="2">
    <source>
        <dbReference type="Proteomes" id="UP000269721"/>
    </source>
</evidence>
<sequence>MNVLSNSPTRLESRQAVVRLPREVAAIAEVRGPTLFNLKPNLQPHPLRRECEGANTIYKPLSPVLPAPRPSLPRQKVCGFPLLKYLFSCLSSNQLTRQAKNRDMPPDRRSRRLLLTVAAAAATLPTSASAQSIPPRHSAVLAAGPLNLYLIGGDVVPVGNGLIGARRGLGLRCSNTEGTPLLPPPLTFSASCLLHLLRNNTPVARSCLAPVLDCAGLAHLTGHLPDSHSCYRYRHPSDGRTDA</sequence>
<name>A0A4P9W9R8_9FUNG</name>
<evidence type="ECO:0000313" key="1">
    <source>
        <dbReference type="EMBL" id="RKO88932.1"/>
    </source>
</evidence>
<gene>
    <name evidence="1" type="ORF">BDK51DRAFT_46823</name>
</gene>
<keyword evidence="2" id="KW-1185">Reference proteome</keyword>
<reference evidence="2" key="1">
    <citation type="journal article" date="2018" name="Nat. Microbiol.">
        <title>Leveraging single-cell genomics to expand the fungal tree of life.</title>
        <authorList>
            <person name="Ahrendt S.R."/>
            <person name="Quandt C.A."/>
            <person name="Ciobanu D."/>
            <person name="Clum A."/>
            <person name="Salamov A."/>
            <person name="Andreopoulos B."/>
            <person name="Cheng J.F."/>
            <person name="Woyke T."/>
            <person name="Pelin A."/>
            <person name="Henrissat B."/>
            <person name="Reynolds N.K."/>
            <person name="Benny G.L."/>
            <person name="Smith M.E."/>
            <person name="James T.Y."/>
            <person name="Grigoriev I.V."/>
        </authorList>
    </citation>
    <scope>NUCLEOTIDE SEQUENCE [LARGE SCALE GENOMIC DNA]</scope>
</reference>
<organism evidence="1 2">
    <name type="scientific">Blyttiomyces helicus</name>
    <dbReference type="NCBI Taxonomy" id="388810"/>
    <lineage>
        <taxon>Eukaryota</taxon>
        <taxon>Fungi</taxon>
        <taxon>Fungi incertae sedis</taxon>
        <taxon>Chytridiomycota</taxon>
        <taxon>Chytridiomycota incertae sedis</taxon>
        <taxon>Chytridiomycetes</taxon>
        <taxon>Chytridiomycetes incertae sedis</taxon>
        <taxon>Blyttiomyces</taxon>
    </lineage>
</organism>
<dbReference type="EMBL" id="KZ996391">
    <property type="protein sequence ID" value="RKO88932.1"/>
    <property type="molecule type" value="Genomic_DNA"/>
</dbReference>
<dbReference type="Proteomes" id="UP000269721">
    <property type="component" value="Unassembled WGS sequence"/>
</dbReference>
<protein>
    <submittedName>
        <fullName evidence="1">Uncharacterized protein</fullName>
    </submittedName>
</protein>
<proteinExistence type="predicted"/>
<dbReference type="AlphaFoldDB" id="A0A4P9W9R8"/>
<accession>A0A4P9W9R8</accession>